<dbReference type="SUPFAM" id="SSF56349">
    <property type="entry name" value="DNA breaking-rejoining enzymes"/>
    <property type="match status" value="1"/>
</dbReference>
<dbReference type="Pfam" id="PF13102">
    <property type="entry name" value="Phage_int_SAM_5"/>
    <property type="match status" value="1"/>
</dbReference>
<keyword evidence="2" id="KW-0238">DNA-binding</keyword>
<organism evidence="5 6">
    <name type="scientific">Chitinophaga ginsengisoli</name>
    <dbReference type="NCBI Taxonomy" id="363837"/>
    <lineage>
        <taxon>Bacteria</taxon>
        <taxon>Pseudomonadati</taxon>
        <taxon>Bacteroidota</taxon>
        <taxon>Chitinophagia</taxon>
        <taxon>Chitinophagales</taxon>
        <taxon>Chitinophagaceae</taxon>
        <taxon>Chitinophaga</taxon>
    </lineage>
</organism>
<sequence>MNVKQNLSVLVYRKKKNPASGMVFIYLRVTIDGISDEITSGIKIKDEHWDKERKQVTAGNPDYKKYNKTLELMKADLQRHFDLVQALHGLATPKLVLDSYRSPINGKDQQQQKIANLAFSERLDALICDYIKYCKFEKKAYEFDAVPSSEKRIILEDRRNGIKKRLDVVTREANAIFDNKSHHKTLVLAIDEYLLNFLLLAFSGNRSPNSLEKMIGRKNRYLSFIRYRYKADDLAVEKLEYKFITDLFNYLLVQWEVNENSATKYCQCLKEIIDRTVANGWLQANIFGLFKCSYIEPDKLWPSMDEFVTLLNADLSKQSLREIRDINIFCGMTGLAYQEVFDLSPKDIVKGSDGELWIEKKRQKTDGDVSLPLLPLALEIIELYKDHPICLRRNRLLPVPTNQAYNRGIKEIATETGVNIINHSHQWRYFFANEVVFNNGVDIKTTGKMLSHKSVKTTEIYVKANKRKISESMGMVKEKLFGKGTKLTRKKHISYPDHSTDNKVENHSITTPLRIAYVADDK</sequence>
<dbReference type="GO" id="GO:0003677">
    <property type="term" value="F:DNA binding"/>
    <property type="evidence" value="ECO:0007669"/>
    <property type="project" value="UniProtKB-KW"/>
</dbReference>
<dbReference type="PROSITE" id="PS51898">
    <property type="entry name" value="TYR_RECOMBINASE"/>
    <property type="match status" value="1"/>
</dbReference>
<evidence type="ECO:0000313" key="5">
    <source>
        <dbReference type="EMBL" id="PSL26436.1"/>
    </source>
</evidence>
<dbReference type="Pfam" id="PF17293">
    <property type="entry name" value="Arm-DNA-bind_5"/>
    <property type="match status" value="1"/>
</dbReference>
<dbReference type="Gene3D" id="1.10.150.130">
    <property type="match status" value="1"/>
</dbReference>
<name>A0A2P8FXJ1_9BACT</name>
<dbReference type="InterPro" id="IPR010998">
    <property type="entry name" value="Integrase_recombinase_N"/>
</dbReference>
<keyword evidence="6" id="KW-1185">Reference proteome</keyword>
<dbReference type="InterPro" id="IPR035386">
    <property type="entry name" value="Arm-DNA-bind_5"/>
</dbReference>
<evidence type="ECO:0000259" key="4">
    <source>
        <dbReference type="PROSITE" id="PS51898"/>
    </source>
</evidence>
<reference evidence="5 6" key="1">
    <citation type="submission" date="2018-03" db="EMBL/GenBank/DDBJ databases">
        <title>Genomic Encyclopedia of Archaeal and Bacterial Type Strains, Phase II (KMG-II): from individual species to whole genera.</title>
        <authorList>
            <person name="Goeker M."/>
        </authorList>
    </citation>
    <scope>NUCLEOTIDE SEQUENCE [LARGE SCALE GENOMIC DNA]</scope>
    <source>
        <strain evidence="5 6">DSM 18107</strain>
    </source>
</reference>
<dbReference type="PANTHER" id="PTHR30349:SF64">
    <property type="entry name" value="PROPHAGE INTEGRASE INTD-RELATED"/>
    <property type="match status" value="1"/>
</dbReference>
<comment type="caution">
    <text evidence="5">The sequence shown here is derived from an EMBL/GenBank/DDBJ whole genome shotgun (WGS) entry which is preliminary data.</text>
</comment>
<accession>A0A2P8FXJ1</accession>
<dbReference type="GO" id="GO:0006310">
    <property type="term" value="P:DNA recombination"/>
    <property type="evidence" value="ECO:0007669"/>
    <property type="project" value="UniProtKB-KW"/>
</dbReference>
<dbReference type="InterPro" id="IPR011010">
    <property type="entry name" value="DNA_brk_join_enz"/>
</dbReference>
<dbReference type="EMBL" id="PYGK01000011">
    <property type="protein sequence ID" value="PSL26436.1"/>
    <property type="molecule type" value="Genomic_DNA"/>
</dbReference>
<dbReference type="Pfam" id="PF00589">
    <property type="entry name" value="Phage_integrase"/>
    <property type="match status" value="1"/>
</dbReference>
<feature type="domain" description="Tyr recombinase" evidence="4">
    <location>
        <begin position="295"/>
        <end position="474"/>
    </location>
</feature>
<evidence type="ECO:0000256" key="3">
    <source>
        <dbReference type="ARBA" id="ARBA00023172"/>
    </source>
</evidence>
<gene>
    <name evidence="5" type="ORF">CLV42_111150</name>
</gene>
<comment type="similarity">
    <text evidence="1">Belongs to the 'phage' integrase family.</text>
</comment>
<dbReference type="GO" id="GO:0015074">
    <property type="term" value="P:DNA integration"/>
    <property type="evidence" value="ECO:0007669"/>
    <property type="project" value="InterPro"/>
</dbReference>
<dbReference type="PANTHER" id="PTHR30349">
    <property type="entry name" value="PHAGE INTEGRASE-RELATED"/>
    <property type="match status" value="1"/>
</dbReference>
<dbReference type="RefSeq" id="WP_170117622.1">
    <property type="nucleotide sequence ID" value="NZ_PYGK01000011.1"/>
</dbReference>
<dbReference type="InterPro" id="IPR002104">
    <property type="entry name" value="Integrase_catalytic"/>
</dbReference>
<dbReference type="Proteomes" id="UP000240978">
    <property type="component" value="Unassembled WGS sequence"/>
</dbReference>
<evidence type="ECO:0000313" key="6">
    <source>
        <dbReference type="Proteomes" id="UP000240978"/>
    </source>
</evidence>
<evidence type="ECO:0000256" key="2">
    <source>
        <dbReference type="ARBA" id="ARBA00023125"/>
    </source>
</evidence>
<dbReference type="AlphaFoldDB" id="A0A2P8FXJ1"/>
<protein>
    <submittedName>
        <fullName evidence="5">Integrase-like protein</fullName>
    </submittedName>
</protein>
<dbReference type="CDD" id="cd01185">
    <property type="entry name" value="INTN1_C_like"/>
    <property type="match status" value="1"/>
</dbReference>
<evidence type="ECO:0000256" key="1">
    <source>
        <dbReference type="ARBA" id="ARBA00008857"/>
    </source>
</evidence>
<keyword evidence="3" id="KW-0233">DNA recombination</keyword>
<dbReference type="InterPro" id="IPR013762">
    <property type="entry name" value="Integrase-like_cat_sf"/>
</dbReference>
<dbReference type="Gene3D" id="1.10.443.10">
    <property type="entry name" value="Intergrase catalytic core"/>
    <property type="match status" value="1"/>
</dbReference>
<proteinExistence type="inferred from homology"/>
<dbReference type="InterPro" id="IPR025269">
    <property type="entry name" value="SAM-like_dom"/>
</dbReference>
<dbReference type="InterPro" id="IPR050090">
    <property type="entry name" value="Tyrosine_recombinase_XerCD"/>
</dbReference>